<accession>A0ABU5Q6L5</accession>
<proteinExistence type="predicted"/>
<protein>
    <submittedName>
        <fullName evidence="1">DUF4249 domain-containing protein</fullName>
    </submittedName>
</protein>
<name>A0ABU5Q6L5_9BACT</name>
<sequence length="379" mass="42744">MKRFILYIIFFSVGLWSCITEIRDFEQIDSASFLTVEASLSNQKGPHKVILSSSSPSISINVENKPIYNAQVFITDDKGANIVLTEGDNGIYYTPDNFQGVVGNTYTLHINLPNGKKYESSPEKLKAAPAIDTVKYTFNVKDNYPLTDARSVGFDVTLDFKDSPETDEYYQWKWTHYERTVFCASCERGYDYGLKKCSVENNFPNGQTFPELINYGCLESCFDISFNSTYNILSDKLLNGQQVTGVPIARVPYNNKSLYYLKVEQRAISEKMFRYFRSIKDVTQGSGTLFDVPAETQFSPNIFSLSDSNEKILGAFEVFGSQEKLIYVDRQIGSDGYSPVLVVYPGRVIPPPPGAISGPKAYCIEGKYRTKTEPEGFRE</sequence>
<keyword evidence="2" id="KW-1185">Reference proteome</keyword>
<dbReference type="Proteomes" id="UP001302949">
    <property type="component" value="Unassembled WGS sequence"/>
</dbReference>
<dbReference type="Pfam" id="PF14054">
    <property type="entry name" value="DUF4249"/>
    <property type="match status" value="1"/>
</dbReference>
<dbReference type="InterPro" id="IPR025345">
    <property type="entry name" value="DUF4249"/>
</dbReference>
<dbReference type="RefSeq" id="WP_323295624.1">
    <property type="nucleotide sequence ID" value="NZ_JAYFUM010000005.1"/>
</dbReference>
<evidence type="ECO:0000313" key="1">
    <source>
        <dbReference type="EMBL" id="MEA5138456.1"/>
    </source>
</evidence>
<dbReference type="EMBL" id="JAYFUM010000005">
    <property type="protein sequence ID" value="MEA5138456.1"/>
    <property type="molecule type" value="Genomic_DNA"/>
</dbReference>
<comment type="caution">
    <text evidence="1">The sequence shown here is derived from an EMBL/GenBank/DDBJ whole genome shotgun (WGS) entry which is preliminary data.</text>
</comment>
<gene>
    <name evidence="1" type="ORF">VB248_04910</name>
</gene>
<organism evidence="1 2">
    <name type="scientific">Arcicella rigui</name>
    <dbReference type="NCBI Taxonomy" id="797020"/>
    <lineage>
        <taxon>Bacteria</taxon>
        <taxon>Pseudomonadati</taxon>
        <taxon>Bacteroidota</taxon>
        <taxon>Cytophagia</taxon>
        <taxon>Cytophagales</taxon>
        <taxon>Flectobacillaceae</taxon>
        <taxon>Arcicella</taxon>
    </lineage>
</organism>
<reference evidence="1 2" key="1">
    <citation type="submission" date="2023-12" db="EMBL/GenBank/DDBJ databases">
        <title>Novel species of the genus Arcicella isolated from rivers.</title>
        <authorList>
            <person name="Lu H."/>
        </authorList>
    </citation>
    <scope>NUCLEOTIDE SEQUENCE [LARGE SCALE GENOMIC DNA]</scope>
    <source>
        <strain evidence="1 2">KCTC 23307</strain>
    </source>
</reference>
<evidence type="ECO:0000313" key="2">
    <source>
        <dbReference type="Proteomes" id="UP001302949"/>
    </source>
</evidence>